<dbReference type="GO" id="GO:0097272">
    <property type="term" value="P:ammonium homeostasis"/>
    <property type="evidence" value="ECO:0007669"/>
    <property type="project" value="TreeGrafter"/>
</dbReference>
<proteinExistence type="inferred from homology"/>
<dbReference type="InterPro" id="IPR029020">
    <property type="entry name" value="Ammonium/urea_transptr"/>
</dbReference>
<feature type="transmembrane region" description="Helical" evidence="10">
    <location>
        <begin position="62"/>
        <end position="79"/>
    </location>
</feature>
<sequence length="499" mass="53388">RPERALPAAVSGMCFLLQMLIIILFAVFVRYSPNGSPGLCSARLNCSSRRNPGPGSSHLRSWNVHLQTLMGFGFLMVFLGRYRMESAATCLLVTAFAIQWALLIQGFFYSFQNGKIYMETQSMVSAVFCAGAVLVSTGALLGWGNPLQLLLMSLLEVPLFSANEYVLLHLIGVSDGGGSLTVHTFGAYFGLALSWILRQDHAGKREQQQDTGHSPDVLAAADPCDLSPSCLSSLLSGTVCLWIFWPGFVSAAMVPASVEPWTELNTYVAMAASTLATFVMSPLLHKDGTPCMCQVQDATVAGAVVMGTAGEMLLAPFGALVAGFLAGLIPPLSSRFFPPVSPLIRTHTGDSCNRGHSVQTLPGCPPCGCVPSKHVPSSVCRLQLAFPHIADGSRTATYQALCQLCALPVTLLFAVLGGSVTGAILKIKGLGSPLATSCLENKTLQEVKWWFYQQNTQLSAQAAPPDGASWLDKGWVGKTASLKPPRSCWDRSLCPPQQW</sequence>
<keyword evidence="13" id="KW-1185">Reference proteome</keyword>
<keyword evidence="4" id="KW-1003">Cell membrane</keyword>
<comment type="subcellular location">
    <subcellularLocation>
        <location evidence="1">Cell membrane</location>
        <topology evidence="1">Multi-pass membrane protein</topology>
    </subcellularLocation>
</comment>
<keyword evidence="3" id="KW-0813">Transport</keyword>
<dbReference type="InterPro" id="IPR024041">
    <property type="entry name" value="NH4_transpt_AmtB-like_dom"/>
</dbReference>
<evidence type="ECO:0000256" key="1">
    <source>
        <dbReference type="ARBA" id="ARBA00004651"/>
    </source>
</evidence>
<accession>A0A8C6YU64</accession>
<evidence type="ECO:0000256" key="10">
    <source>
        <dbReference type="SAM" id="Phobius"/>
    </source>
</evidence>
<feature type="transmembrane region" description="Helical" evidence="10">
    <location>
        <begin position="91"/>
        <end position="111"/>
    </location>
</feature>
<evidence type="ECO:0000256" key="9">
    <source>
        <dbReference type="ARBA" id="ARBA00023180"/>
    </source>
</evidence>
<keyword evidence="8" id="KW-0924">Ammonia transport</keyword>
<dbReference type="Ensembl" id="ENSNPET00000005484.1">
    <property type="protein sequence ID" value="ENSNPEP00000005350.1"/>
    <property type="gene ID" value="ENSNPEG00000004049.1"/>
</dbReference>
<evidence type="ECO:0000313" key="13">
    <source>
        <dbReference type="Proteomes" id="UP000694420"/>
    </source>
</evidence>
<evidence type="ECO:0000313" key="12">
    <source>
        <dbReference type="Ensembl" id="ENSNPEP00000005350.1"/>
    </source>
</evidence>
<dbReference type="SUPFAM" id="SSF111352">
    <property type="entry name" value="Ammonium transporter"/>
    <property type="match status" value="1"/>
</dbReference>
<protein>
    <submittedName>
        <fullName evidence="12">Rh family B glycoprotein (gene/pseudogene)</fullName>
    </submittedName>
</protein>
<dbReference type="Gene3D" id="1.10.3430.10">
    <property type="entry name" value="Ammonium transporter AmtB like domains"/>
    <property type="match status" value="1"/>
</dbReference>
<evidence type="ECO:0000256" key="6">
    <source>
        <dbReference type="ARBA" id="ARBA00022989"/>
    </source>
</evidence>
<dbReference type="AlphaFoldDB" id="A0A8C6YU64"/>
<dbReference type="PANTHER" id="PTHR11730">
    <property type="entry name" value="AMMONIUM TRANSPORTER"/>
    <property type="match status" value="1"/>
</dbReference>
<evidence type="ECO:0000256" key="7">
    <source>
        <dbReference type="ARBA" id="ARBA00023136"/>
    </source>
</evidence>
<dbReference type="PRINTS" id="PR00342">
    <property type="entry name" value="RHESUSRHD"/>
</dbReference>
<name>A0A8C6YU64_NOTPE</name>
<evidence type="ECO:0000256" key="4">
    <source>
        <dbReference type="ARBA" id="ARBA00022475"/>
    </source>
</evidence>
<dbReference type="Pfam" id="PF00909">
    <property type="entry name" value="Ammonium_transp"/>
    <property type="match status" value="1"/>
</dbReference>
<feature type="transmembrane region" description="Helical" evidence="10">
    <location>
        <begin position="239"/>
        <end position="258"/>
    </location>
</feature>
<comment type="similarity">
    <text evidence="2">Belongs to the ammonium transporter (TC 2.A.49) family. Rh subfamily.</text>
</comment>
<feature type="transmembrane region" description="Helical" evidence="10">
    <location>
        <begin position="180"/>
        <end position="197"/>
    </location>
</feature>
<keyword evidence="7 10" id="KW-0472">Membrane</keyword>
<keyword evidence="5 10" id="KW-0812">Transmembrane</keyword>
<feature type="transmembrane region" description="Helical" evidence="10">
    <location>
        <begin position="149"/>
        <end position="168"/>
    </location>
</feature>
<dbReference type="GO" id="GO:0008519">
    <property type="term" value="F:ammonium channel activity"/>
    <property type="evidence" value="ECO:0007669"/>
    <property type="project" value="InterPro"/>
</dbReference>
<evidence type="ECO:0000256" key="2">
    <source>
        <dbReference type="ARBA" id="ARBA00011036"/>
    </source>
</evidence>
<feature type="domain" description="Ammonium transporter AmtB-like" evidence="11">
    <location>
        <begin position="70"/>
        <end position="427"/>
    </location>
</feature>
<reference evidence="12" key="1">
    <citation type="submission" date="2025-08" db="UniProtKB">
        <authorList>
            <consortium name="Ensembl"/>
        </authorList>
    </citation>
    <scope>IDENTIFICATION</scope>
</reference>
<dbReference type="GO" id="GO:0005886">
    <property type="term" value="C:plasma membrane"/>
    <property type="evidence" value="ECO:0007669"/>
    <property type="project" value="UniProtKB-SubCell"/>
</dbReference>
<feature type="transmembrane region" description="Helical" evidence="10">
    <location>
        <begin position="123"/>
        <end position="142"/>
    </location>
</feature>
<dbReference type="PANTHER" id="PTHR11730:SF42">
    <property type="entry name" value="AMMONIUM TRANSPORTER RH TYPE B"/>
    <property type="match status" value="1"/>
</dbReference>
<organism evidence="12 13">
    <name type="scientific">Nothoprocta perdicaria</name>
    <name type="common">Chilean tinamou</name>
    <name type="synonym">Crypturus perdicarius</name>
    <dbReference type="NCBI Taxonomy" id="30464"/>
    <lineage>
        <taxon>Eukaryota</taxon>
        <taxon>Metazoa</taxon>
        <taxon>Chordata</taxon>
        <taxon>Craniata</taxon>
        <taxon>Vertebrata</taxon>
        <taxon>Euteleostomi</taxon>
        <taxon>Archelosauria</taxon>
        <taxon>Archosauria</taxon>
        <taxon>Dinosauria</taxon>
        <taxon>Saurischia</taxon>
        <taxon>Theropoda</taxon>
        <taxon>Coelurosauria</taxon>
        <taxon>Aves</taxon>
        <taxon>Palaeognathae</taxon>
        <taxon>Tinamiformes</taxon>
        <taxon>Tinamidae</taxon>
        <taxon>Nothoprocta</taxon>
    </lineage>
</organism>
<dbReference type="Proteomes" id="UP000694420">
    <property type="component" value="Unplaced"/>
</dbReference>
<reference evidence="12" key="2">
    <citation type="submission" date="2025-09" db="UniProtKB">
        <authorList>
            <consortium name="Ensembl"/>
        </authorList>
    </citation>
    <scope>IDENTIFICATION</scope>
</reference>
<feature type="transmembrane region" description="Helical" evidence="10">
    <location>
        <begin position="264"/>
        <end position="284"/>
    </location>
</feature>
<keyword evidence="6 10" id="KW-1133">Transmembrane helix</keyword>
<keyword evidence="9" id="KW-0325">Glycoprotein</keyword>
<evidence type="ECO:0000259" key="11">
    <source>
        <dbReference type="Pfam" id="PF00909"/>
    </source>
</evidence>
<evidence type="ECO:0000256" key="8">
    <source>
        <dbReference type="ARBA" id="ARBA00023177"/>
    </source>
</evidence>
<dbReference type="InterPro" id="IPR002229">
    <property type="entry name" value="RhesusRHD"/>
</dbReference>
<evidence type="ECO:0000256" key="3">
    <source>
        <dbReference type="ARBA" id="ARBA00022448"/>
    </source>
</evidence>
<feature type="transmembrane region" description="Helical" evidence="10">
    <location>
        <begin position="7"/>
        <end position="29"/>
    </location>
</feature>
<evidence type="ECO:0000256" key="5">
    <source>
        <dbReference type="ARBA" id="ARBA00022692"/>
    </source>
</evidence>